<feature type="region of interest" description="Disordered" evidence="1">
    <location>
        <begin position="1"/>
        <end position="23"/>
    </location>
</feature>
<dbReference type="EMBL" id="JABTTQ020003486">
    <property type="protein sequence ID" value="KAK6116659.1"/>
    <property type="molecule type" value="Genomic_DNA"/>
</dbReference>
<protein>
    <recommendedName>
        <fullName evidence="2">F-box domain-containing protein</fullName>
    </recommendedName>
</protein>
<organism evidence="3 4">
    <name type="scientific">Rehmannia glutinosa</name>
    <name type="common">Chinese foxglove</name>
    <dbReference type="NCBI Taxonomy" id="99300"/>
    <lineage>
        <taxon>Eukaryota</taxon>
        <taxon>Viridiplantae</taxon>
        <taxon>Streptophyta</taxon>
        <taxon>Embryophyta</taxon>
        <taxon>Tracheophyta</taxon>
        <taxon>Spermatophyta</taxon>
        <taxon>Magnoliopsida</taxon>
        <taxon>eudicotyledons</taxon>
        <taxon>Gunneridae</taxon>
        <taxon>Pentapetalae</taxon>
        <taxon>asterids</taxon>
        <taxon>lamiids</taxon>
        <taxon>Lamiales</taxon>
        <taxon>Orobanchaceae</taxon>
        <taxon>Rehmannieae</taxon>
        <taxon>Rehmannia</taxon>
    </lineage>
</organism>
<dbReference type="Proteomes" id="UP001318860">
    <property type="component" value="Unassembled WGS sequence"/>
</dbReference>
<accession>A0ABR0U2F2</accession>
<keyword evidence="4" id="KW-1185">Reference proteome</keyword>
<feature type="domain" description="F-box" evidence="2">
    <location>
        <begin position="22"/>
        <end position="58"/>
    </location>
</feature>
<dbReference type="InterPro" id="IPR053781">
    <property type="entry name" value="F-box_AtFBL13-like"/>
</dbReference>
<dbReference type="PANTHER" id="PTHR34223:SF51">
    <property type="entry name" value="OS06G0556300 PROTEIN"/>
    <property type="match status" value="1"/>
</dbReference>
<dbReference type="SUPFAM" id="SSF81383">
    <property type="entry name" value="F-box domain"/>
    <property type="match status" value="1"/>
</dbReference>
<dbReference type="InterPro" id="IPR001810">
    <property type="entry name" value="F-box_dom"/>
</dbReference>
<dbReference type="Gene3D" id="3.80.10.10">
    <property type="entry name" value="Ribonuclease Inhibitor"/>
    <property type="match status" value="1"/>
</dbReference>
<evidence type="ECO:0000313" key="3">
    <source>
        <dbReference type="EMBL" id="KAK6116659.1"/>
    </source>
</evidence>
<name>A0ABR0U2F2_REHGL</name>
<dbReference type="CDD" id="cd22160">
    <property type="entry name" value="F-box_AtFBL13-like"/>
    <property type="match status" value="1"/>
</dbReference>
<dbReference type="PANTHER" id="PTHR34223">
    <property type="entry name" value="OS11G0201299 PROTEIN"/>
    <property type="match status" value="1"/>
</dbReference>
<dbReference type="InterPro" id="IPR036047">
    <property type="entry name" value="F-box-like_dom_sf"/>
</dbReference>
<dbReference type="Gene3D" id="1.20.1280.50">
    <property type="match status" value="1"/>
</dbReference>
<evidence type="ECO:0000259" key="2">
    <source>
        <dbReference type="PROSITE" id="PS50181"/>
    </source>
</evidence>
<dbReference type="PROSITE" id="PS50181">
    <property type="entry name" value="FBOX"/>
    <property type="match status" value="1"/>
</dbReference>
<dbReference type="InterPro" id="IPR053197">
    <property type="entry name" value="F-box_SCFL_complex_component"/>
</dbReference>
<dbReference type="InterPro" id="IPR032675">
    <property type="entry name" value="LRR_dom_sf"/>
</dbReference>
<dbReference type="Pfam" id="PF00646">
    <property type="entry name" value="F-box"/>
    <property type="match status" value="1"/>
</dbReference>
<dbReference type="SUPFAM" id="SSF52047">
    <property type="entry name" value="RNI-like"/>
    <property type="match status" value="1"/>
</dbReference>
<gene>
    <name evidence="3" type="ORF">DH2020_049593</name>
</gene>
<evidence type="ECO:0000313" key="4">
    <source>
        <dbReference type="Proteomes" id="UP001318860"/>
    </source>
</evidence>
<reference evidence="3 4" key="1">
    <citation type="journal article" date="2021" name="Comput. Struct. Biotechnol. J.">
        <title>De novo genome assembly of the potent medicinal plant Rehmannia glutinosa using nanopore technology.</title>
        <authorList>
            <person name="Ma L."/>
            <person name="Dong C."/>
            <person name="Song C."/>
            <person name="Wang X."/>
            <person name="Zheng X."/>
            <person name="Niu Y."/>
            <person name="Chen S."/>
            <person name="Feng W."/>
        </authorList>
    </citation>
    <scope>NUCLEOTIDE SEQUENCE [LARGE SCALE GENOMIC DNA]</scope>
    <source>
        <strain evidence="3">DH-2019</strain>
    </source>
</reference>
<proteinExistence type="predicted"/>
<dbReference type="Pfam" id="PF24758">
    <property type="entry name" value="LRR_At5g56370"/>
    <property type="match status" value="1"/>
</dbReference>
<sequence length="526" mass="60244">MESKNKKSKRNQEKEEENHDDLDRLSSLPDSILTHILSFLNTRSAIRTSVLSKRYQLLWTLSPCLDFTLSDYHTETSESYDGRVFSQVKNYSVVSFESYVNRVLQLREHSNLTKFRVSLHKDVSLEFMQNCVVYAARHKVQHLRIRGCVKEKPVTLPKLLLTSSSLITLHLHNATSNSIELPKSVSLQNLKILRLKNFEFSDWSYNGEVFSGCPNLETLVLGKCSIRPTNKLKVLDVNCLNLKNLEIRYWRSPWKCFDEHVINVRAPKLACFLFQGHLARVNIKEGLPCMEKVCVDLSYPTACFMVNASERKQRTSEVLLTMLRQICNVKLLSLSLTTIENLRNLKFTAENIYMEKTMRTENVMQLLEKVASEVVIFDGSKEKKLLPESSKVKTRKDVRHVAVPAHVMHFLLESSPSLERLSIEIPKVSSLACKEVLKALQPISYMKQQMINNPNLLADQQKLMLMKNCSNAQALCCSSSSSTLWTRSLYRAIGLNGRLYRETCTGAKIETHGLIESNTEKEFGQN</sequence>
<evidence type="ECO:0000256" key="1">
    <source>
        <dbReference type="SAM" id="MobiDB-lite"/>
    </source>
</evidence>
<comment type="caution">
    <text evidence="3">The sequence shown here is derived from an EMBL/GenBank/DDBJ whole genome shotgun (WGS) entry which is preliminary data.</text>
</comment>
<dbReference type="InterPro" id="IPR055411">
    <property type="entry name" value="LRR_FXL15/At3g58940/PEG3-like"/>
</dbReference>